<gene>
    <name evidence="1" type="ORF">GCM10009550_25960</name>
</gene>
<protein>
    <submittedName>
        <fullName evidence="1">Membrane protein</fullName>
    </submittedName>
</protein>
<organism evidence="1 2">
    <name type="scientific">Actinocorallia libanotica</name>
    <dbReference type="NCBI Taxonomy" id="46162"/>
    <lineage>
        <taxon>Bacteria</taxon>
        <taxon>Bacillati</taxon>
        <taxon>Actinomycetota</taxon>
        <taxon>Actinomycetes</taxon>
        <taxon>Streptosporangiales</taxon>
        <taxon>Thermomonosporaceae</taxon>
        <taxon>Actinocorallia</taxon>
    </lineage>
</organism>
<accession>A0ABP4BHD9</accession>
<reference evidence="2" key="1">
    <citation type="journal article" date="2019" name="Int. J. Syst. Evol. Microbiol.">
        <title>The Global Catalogue of Microorganisms (GCM) 10K type strain sequencing project: providing services to taxonomists for standard genome sequencing and annotation.</title>
        <authorList>
            <consortium name="The Broad Institute Genomics Platform"/>
            <consortium name="The Broad Institute Genome Sequencing Center for Infectious Disease"/>
            <person name="Wu L."/>
            <person name="Ma J."/>
        </authorList>
    </citation>
    <scope>NUCLEOTIDE SEQUENCE [LARGE SCALE GENOMIC DNA]</scope>
    <source>
        <strain evidence="2">JCM 10696</strain>
    </source>
</reference>
<dbReference type="PANTHER" id="PTHR36974">
    <property type="entry name" value="MEMBRANE PROTEIN-RELATED"/>
    <property type="match status" value="1"/>
</dbReference>
<dbReference type="Proteomes" id="UP001500665">
    <property type="component" value="Unassembled WGS sequence"/>
</dbReference>
<evidence type="ECO:0000313" key="2">
    <source>
        <dbReference type="Proteomes" id="UP001500665"/>
    </source>
</evidence>
<dbReference type="RefSeq" id="WP_344240267.1">
    <property type="nucleotide sequence ID" value="NZ_BAAAHH010000008.1"/>
</dbReference>
<proteinExistence type="predicted"/>
<evidence type="ECO:0000313" key="1">
    <source>
        <dbReference type="EMBL" id="GAA0949043.1"/>
    </source>
</evidence>
<dbReference type="EMBL" id="BAAAHH010000008">
    <property type="protein sequence ID" value="GAA0949043.1"/>
    <property type="molecule type" value="Genomic_DNA"/>
</dbReference>
<dbReference type="PANTHER" id="PTHR36974:SF1">
    <property type="entry name" value="DOXX FAMILY MEMBRANE PROTEIN"/>
    <property type="match status" value="1"/>
</dbReference>
<name>A0ABP4BHD9_9ACTN</name>
<sequence>MNAASTRNLVTLLAGMGALHFAAPRPFDRIVPQSLPGGPRTWTYLSGVAELACAAAVAAPGTRKLGALAAAGLFAAVFPANIKMAIDWRTRPAPLRTVAYARLPLQIPLFLWALKVARDAE</sequence>
<comment type="caution">
    <text evidence="1">The sequence shown here is derived from an EMBL/GenBank/DDBJ whole genome shotgun (WGS) entry which is preliminary data.</text>
</comment>
<keyword evidence="2" id="KW-1185">Reference proteome</keyword>